<dbReference type="RefSeq" id="WP_181339372.1">
    <property type="nucleotide sequence ID" value="NZ_JAAKDE010000009.1"/>
</dbReference>
<dbReference type="Proteomes" id="UP000657177">
    <property type="component" value="Unassembled WGS sequence"/>
</dbReference>
<dbReference type="SMART" id="SM00257">
    <property type="entry name" value="LysM"/>
    <property type="match status" value="1"/>
</dbReference>
<evidence type="ECO:0000313" key="2">
    <source>
        <dbReference type="EMBL" id="MBA2132917.1"/>
    </source>
</evidence>
<dbReference type="InterPro" id="IPR036779">
    <property type="entry name" value="LysM_dom_sf"/>
</dbReference>
<name>A0A8J6LS30_9FIRM</name>
<dbReference type="AlphaFoldDB" id="A0A8J6LS30"/>
<dbReference type="CDD" id="cd00118">
    <property type="entry name" value="LysM"/>
    <property type="match status" value="1"/>
</dbReference>
<dbReference type="PROSITE" id="PS51782">
    <property type="entry name" value="LYSM"/>
    <property type="match status" value="1"/>
</dbReference>
<dbReference type="Pfam" id="PF01476">
    <property type="entry name" value="LysM"/>
    <property type="match status" value="1"/>
</dbReference>
<proteinExistence type="predicted"/>
<gene>
    <name evidence="2" type="ORF">G5B42_05090</name>
</gene>
<dbReference type="InterPro" id="IPR018392">
    <property type="entry name" value="LysM"/>
</dbReference>
<sequence length="86" mass="9599">MGISYYELKYGILSEDDLTALLKGFDFDTEEAGWTIVKYVVRDGDTISGLSARFKIPQTLILRLNDLSPGATIKQGEILLLPEPYT</sequence>
<evidence type="ECO:0000313" key="3">
    <source>
        <dbReference type="Proteomes" id="UP000657177"/>
    </source>
</evidence>
<evidence type="ECO:0000259" key="1">
    <source>
        <dbReference type="PROSITE" id="PS51782"/>
    </source>
</evidence>
<keyword evidence="3" id="KW-1185">Reference proteome</keyword>
<organism evidence="2 3">
    <name type="scientific">Capillibacterium thermochitinicola</name>
    <dbReference type="NCBI Taxonomy" id="2699427"/>
    <lineage>
        <taxon>Bacteria</taxon>
        <taxon>Bacillati</taxon>
        <taxon>Bacillota</taxon>
        <taxon>Capillibacterium</taxon>
    </lineage>
</organism>
<reference evidence="2" key="1">
    <citation type="submission" date="2020-06" db="EMBL/GenBank/DDBJ databases">
        <title>Novel chitinolytic bacterium.</title>
        <authorList>
            <person name="Ungkulpasvich U."/>
            <person name="Kosugi A."/>
            <person name="Uke A."/>
        </authorList>
    </citation>
    <scope>NUCLEOTIDE SEQUENCE</scope>
    <source>
        <strain evidence="2">UUS1-1</strain>
    </source>
</reference>
<protein>
    <submittedName>
        <fullName evidence="2">LysM peptidoglycan-binding domain-containing protein</fullName>
    </submittedName>
</protein>
<accession>A0A8J6LS30</accession>
<dbReference type="Gene3D" id="3.10.350.10">
    <property type="entry name" value="LysM domain"/>
    <property type="match status" value="1"/>
</dbReference>
<comment type="caution">
    <text evidence="2">The sequence shown here is derived from an EMBL/GenBank/DDBJ whole genome shotgun (WGS) entry which is preliminary data.</text>
</comment>
<dbReference type="SUPFAM" id="SSF54106">
    <property type="entry name" value="LysM domain"/>
    <property type="match status" value="1"/>
</dbReference>
<dbReference type="EMBL" id="JAAKDE010000009">
    <property type="protein sequence ID" value="MBA2132917.1"/>
    <property type="molecule type" value="Genomic_DNA"/>
</dbReference>
<feature type="domain" description="LysM" evidence="1">
    <location>
        <begin position="37"/>
        <end position="81"/>
    </location>
</feature>